<name>V5GRI3_ANOGL</name>
<feature type="region of interest" description="Disordered" evidence="3">
    <location>
        <begin position="1"/>
        <end position="29"/>
    </location>
</feature>
<dbReference type="GO" id="GO:0097361">
    <property type="term" value="C:cytosolic [4Fe-4S] assembly targeting complex"/>
    <property type="evidence" value="ECO:0007669"/>
    <property type="project" value="UniProtKB-ARBA"/>
</dbReference>
<dbReference type="GO" id="GO:0051604">
    <property type="term" value="P:protein maturation"/>
    <property type="evidence" value="ECO:0007669"/>
    <property type="project" value="InterPro"/>
</dbReference>
<dbReference type="EMBL" id="GALX01005593">
    <property type="protein sequence ID" value="JAB62873.1"/>
    <property type="molecule type" value="Transcribed_RNA"/>
</dbReference>
<feature type="domain" description="MIP18 family-like" evidence="4">
    <location>
        <begin position="38"/>
        <end position="115"/>
    </location>
</feature>
<dbReference type="InterPro" id="IPR002744">
    <property type="entry name" value="MIP18-like"/>
</dbReference>
<dbReference type="AlphaFoldDB" id="V5GRI3"/>
<reference evidence="5" key="1">
    <citation type="submission" date="2013-07" db="EMBL/GenBank/DDBJ databases">
        <title>Midgut Transcriptome Profiling of Anoplphora glabripennis, a Lignocellulose Degrading, Wood-Boring Cerambycid.</title>
        <authorList>
            <person name="Scully E.D."/>
            <person name="Hoover K."/>
            <person name="Carlson J.E."/>
            <person name="Tien M."/>
            <person name="Geib S.M."/>
        </authorList>
    </citation>
    <scope>NUCLEOTIDE SEQUENCE</scope>
</reference>
<organism evidence="5">
    <name type="scientific">Anoplophora glabripennis</name>
    <name type="common">Asian longhorn beetle</name>
    <name type="synonym">Anoplophora nobilis</name>
    <dbReference type="NCBI Taxonomy" id="217634"/>
    <lineage>
        <taxon>Eukaryota</taxon>
        <taxon>Metazoa</taxon>
        <taxon>Ecdysozoa</taxon>
        <taxon>Arthropoda</taxon>
        <taxon>Hexapoda</taxon>
        <taxon>Insecta</taxon>
        <taxon>Pterygota</taxon>
        <taxon>Neoptera</taxon>
        <taxon>Endopterygota</taxon>
        <taxon>Coleoptera</taxon>
        <taxon>Polyphaga</taxon>
        <taxon>Cucujiformia</taxon>
        <taxon>Chrysomeloidea</taxon>
        <taxon>Cerambycidae</taxon>
        <taxon>Lamiinae</taxon>
        <taxon>Lamiini</taxon>
        <taxon>Anoplophora</taxon>
    </lineage>
</organism>
<dbReference type="PANTHER" id="PTHR12377">
    <property type="entry name" value="CYTOSOLIC IRON-SULFUR ASSEMBLY COMPONENT 2B-RELATED"/>
    <property type="match status" value="1"/>
</dbReference>
<dbReference type="SUPFAM" id="SSF117916">
    <property type="entry name" value="Fe-S cluster assembly (FSCA) domain-like"/>
    <property type="match status" value="1"/>
</dbReference>
<dbReference type="Gene3D" id="6.10.250.1280">
    <property type="match status" value="1"/>
</dbReference>
<gene>
    <name evidence="5" type="primary">U195A</name>
</gene>
<dbReference type="KEGG" id="agb:108906370"/>
<dbReference type="OrthoDB" id="2746at2759"/>
<protein>
    <recommendedName>
        <fullName evidence="4">MIP18 family-like domain-containing protein</fullName>
    </recommendedName>
</protein>
<comment type="similarity">
    <text evidence="1">Belongs to the MIP18 family.</text>
</comment>
<proteinExistence type="inferred from homology"/>
<evidence type="ECO:0000256" key="3">
    <source>
        <dbReference type="SAM" id="MobiDB-lite"/>
    </source>
</evidence>
<dbReference type="CTD" id="39221"/>
<dbReference type="Gene3D" id="3.30.300.130">
    <property type="entry name" value="Fe-S cluster assembly (FSCA)"/>
    <property type="match status" value="1"/>
</dbReference>
<evidence type="ECO:0000256" key="1">
    <source>
        <dbReference type="ARBA" id="ARBA00010381"/>
    </source>
</evidence>
<dbReference type="InterPro" id="IPR034904">
    <property type="entry name" value="FSCA_dom_sf"/>
</dbReference>
<dbReference type="Pfam" id="PF01883">
    <property type="entry name" value="FeS_assembly_P"/>
    <property type="match status" value="1"/>
</dbReference>
<evidence type="ECO:0000259" key="4">
    <source>
        <dbReference type="Pfam" id="PF01883"/>
    </source>
</evidence>
<evidence type="ECO:0000313" key="5">
    <source>
        <dbReference type="EMBL" id="JAB62873.1"/>
    </source>
</evidence>
<keyword evidence="2" id="KW-0159">Chromosome partition</keyword>
<feature type="compositionally biased region" description="Polar residues" evidence="3">
    <location>
        <begin position="1"/>
        <end position="12"/>
    </location>
</feature>
<dbReference type="GeneID" id="108906370"/>
<dbReference type="InterPro" id="IPR039796">
    <property type="entry name" value="MIP18"/>
</dbReference>
<accession>V5GRI3</accession>
<sequence length="159" mass="18014">MPFDQLENQNPSVYHKSADRSATLEEENDSVVDEFDNREVFDLIRDINDPEHPLTLEQLHVVQEDLVHVNNGDNKIFVNFTPTIPHCSMATLIGLSIRVKLLRCLPTRFKVTVEVTPGTHNAEQQVNKQLADKERVAAALENTHLIKVINQCIAPRARA</sequence>
<evidence type="ECO:0000256" key="2">
    <source>
        <dbReference type="ARBA" id="ARBA00022829"/>
    </source>
</evidence>
<dbReference type="FunFam" id="3.30.300.130:FF:000005">
    <property type="entry name" value="Mitotic spindle-associated mmxd complex subunit"/>
    <property type="match status" value="1"/>
</dbReference>
<dbReference type="GO" id="GO:0007059">
    <property type="term" value="P:chromosome segregation"/>
    <property type="evidence" value="ECO:0007669"/>
    <property type="project" value="UniProtKB-KW"/>
</dbReference>
<dbReference type="PANTHER" id="PTHR12377:SF0">
    <property type="entry name" value="CYTOSOLIC IRON-SULFUR ASSEMBLY COMPONENT 2B"/>
    <property type="match status" value="1"/>
</dbReference>